<proteinExistence type="inferred from homology"/>
<feature type="domain" description="SHSP" evidence="4">
    <location>
        <begin position="34"/>
        <end position="126"/>
    </location>
</feature>
<evidence type="ECO:0000256" key="2">
    <source>
        <dbReference type="PROSITE-ProRule" id="PRU00285"/>
    </source>
</evidence>
<dbReference type="Gene3D" id="2.60.40.790">
    <property type="match status" value="1"/>
</dbReference>
<dbReference type="InterPro" id="IPR008978">
    <property type="entry name" value="HSP20-like_chaperone"/>
</dbReference>
<dbReference type="Proteomes" id="UP000278143">
    <property type="component" value="Unassembled WGS sequence"/>
</dbReference>
<evidence type="ECO:0000313" key="5">
    <source>
        <dbReference type="EMBL" id="RKP23390.1"/>
    </source>
</evidence>
<dbReference type="PANTHER" id="PTHR11527">
    <property type="entry name" value="HEAT-SHOCK PROTEIN 20 FAMILY MEMBER"/>
    <property type="match status" value="1"/>
</dbReference>
<keyword evidence="1" id="KW-0346">Stress response</keyword>
<gene>
    <name evidence="5" type="ORF">SYNPS1DRAFT_24555</name>
</gene>
<feature type="non-terminal residue" evidence="5">
    <location>
        <position position="126"/>
    </location>
</feature>
<dbReference type="InterPro" id="IPR002068">
    <property type="entry name" value="A-crystallin/Hsp20_dom"/>
</dbReference>
<organism evidence="5 6">
    <name type="scientific">Syncephalis pseudoplumigaleata</name>
    <dbReference type="NCBI Taxonomy" id="1712513"/>
    <lineage>
        <taxon>Eukaryota</taxon>
        <taxon>Fungi</taxon>
        <taxon>Fungi incertae sedis</taxon>
        <taxon>Zoopagomycota</taxon>
        <taxon>Zoopagomycotina</taxon>
        <taxon>Zoopagomycetes</taxon>
        <taxon>Zoopagales</taxon>
        <taxon>Piptocephalidaceae</taxon>
        <taxon>Syncephalis</taxon>
    </lineage>
</organism>
<dbReference type="CDD" id="cd06464">
    <property type="entry name" value="ACD_sHsps-like"/>
    <property type="match status" value="1"/>
</dbReference>
<keyword evidence="6" id="KW-1185">Reference proteome</keyword>
<evidence type="ECO:0000259" key="4">
    <source>
        <dbReference type="PROSITE" id="PS01031"/>
    </source>
</evidence>
<dbReference type="AlphaFoldDB" id="A0A4P9YWS2"/>
<dbReference type="PROSITE" id="PS01031">
    <property type="entry name" value="SHSP"/>
    <property type="match status" value="1"/>
</dbReference>
<dbReference type="InterPro" id="IPR031107">
    <property type="entry name" value="Small_HSP"/>
</dbReference>
<protein>
    <submittedName>
        <fullName evidence="5">HSP20-like chaperone</fullName>
    </submittedName>
</protein>
<evidence type="ECO:0000256" key="3">
    <source>
        <dbReference type="RuleBase" id="RU003616"/>
    </source>
</evidence>
<sequence length="126" mass="14245">METVMSRAINDFWSAPRMLMRRGEDMLGGGGEAETMRNWSPAVDVCDEPNRMVVQAELPGVKKEDIKLELTENGLQISGETKHQAEYNRENVQYSERRFGKFVRNIPLPKSVDGSQAKAKFENGVL</sequence>
<dbReference type="SUPFAM" id="SSF49764">
    <property type="entry name" value="HSP20-like chaperones"/>
    <property type="match status" value="1"/>
</dbReference>
<evidence type="ECO:0000313" key="6">
    <source>
        <dbReference type="Proteomes" id="UP000278143"/>
    </source>
</evidence>
<reference evidence="6" key="1">
    <citation type="journal article" date="2018" name="Nat. Microbiol.">
        <title>Leveraging single-cell genomics to expand the fungal tree of life.</title>
        <authorList>
            <person name="Ahrendt S.R."/>
            <person name="Quandt C.A."/>
            <person name="Ciobanu D."/>
            <person name="Clum A."/>
            <person name="Salamov A."/>
            <person name="Andreopoulos B."/>
            <person name="Cheng J.F."/>
            <person name="Woyke T."/>
            <person name="Pelin A."/>
            <person name="Henrissat B."/>
            <person name="Reynolds N.K."/>
            <person name="Benny G.L."/>
            <person name="Smith M.E."/>
            <person name="James T.Y."/>
            <person name="Grigoriev I.V."/>
        </authorList>
    </citation>
    <scope>NUCLEOTIDE SEQUENCE [LARGE SCALE GENOMIC DNA]</scope>
    <source>
        <strain evidence="6">Benny S71-1</strain>
    </source>
</reference>
<accession>A0A4P9YWS2</accession>
<dbReference type="OrthoDB" id="1431247at2759"/>
<comment type="similarity">
    <text evidence="2 3">Belongs to the small heat shock protein (HSP20) family.</text>
</comment>
<name>A0A4P9YWS2_9FUNG</name>
<dbReference type="EMBL" id="KZ991015">
    <property type="protein sequence ID" value="RKP23390.1"/>
    <property type="molecule type" value="Genomic_DNA"/>
</dbReference>
<dbReference type="Pfam" id="PF00011">
    <property type="entry name" value="HSP20"/>
    <property type="match status" value="1"/>
</dbReference>
<evidence type="ECO:0000256" key="1">
    <source>
        <dbReference type="ARBA" id="ARBA00023016"/>
    </source>
</evidence>